<proteinExistence type="predicted"/>
<reference evidence="2" key="1">
    <citation type="submission" date="2015-08" db="EMBL/GenBank/DDBJ databases">
        <title>Vibrio galatheae sp. nov., a novel member of the Vibrionaceae family isolated from the Solomon Islands.</title>
        <authorList>
            <person name="Giubergia S."/>
            <person name="Machado H."/>
            <person name="Mateiu R.V."/>
            <person name="Gram L."/>
        </authorList>
    </citation>
    <scope>NUCLEOTIDE SEQUENCE [LARGE SCALE GENOMIC DNA]</scope>
    <source>
        <strain evidence="2">DSM 19134</strain>
    </source>
</reference>
<accession>A0A0M0HZ96</accession>
<organism evidence="1 2">
    <name type="scientific">Vibrio hepatarius</name>
    <dbReference type="NCBI Taxonomy" id="171383"/>
    <lineage>
        <taxon>Bacteria</taxon>
        <taxon>Pseudomonadati</taxon>
        <taxon>Pseudomonadota</taxon>
        <taxon>Gammaproteobacteria</taxon>
        <taxon>Vibrionales</taxon>
        <taxon>Vibrionaceae</taxon>
        <taxon>Vibrio</taxon>
        <taxon>Vibrio oreintalis group</taxon>
    </lineage>
</organism>
<protein>
    <submittedName>
        <fullName evidence="1">Uncharacterized protein</fullName>
    </submittedName>
</protein>
<keyword evidence="2" id="KW-1185">Reference proteome</keyword>
<comment type="caution">
    <text evidence="1">The sequence shown here is derived from an EMBL/GenBank/DDBJ whole genome shotgun (WGS) entry which is preliminary data.</text>
</comment>
<evidence type="ECO:0000313" key="1">
    <source>
        <dbReference type="EMBL" id="KOO07416.1"/>
    </source>
</evidence>
<sequence>MYAAHAHFQNLNALLSHSQPHYILLEHESFLRGAAITAFDHAVRKGELDLYYHHLARISDKTEFDASTRVMSWWNEKWHRIQISNESGHWQIGVCGLTANKRNLTSLYPSHPNWNGEFWRGFNDWMGEKYPQRISIQRFKQWQAIYRFLFNVVFDDRTDVSQDGLNPSSIEQLLNDLITQRYFQR</sequence>
<dbReference type="STRING" id="171383.AKJ31_11010"/>
<gene>
    <name evidence="1" type="ORF">AKJ31_11010</name>
</gene>
<dbReference type="AlphaFoldDB" id="A0A0M0HZ96"/>
<evidence type="ECO:0000313" key="2">
    <source>
        <dbReference type="Proteomes" id="UP000037530"/>
    </source>
</evidence>
<dbReference type="PATRIC" id="fig|171383.3.peg.2247"/>
<name>A0A0M0HZ96_9VIBR</name>
<dbReference type="EMBL" id="LHPI01000009">
    <property type="protein sequence ID" value="KOO07416.1"/>
    <property type="molecule type" value="Genomic_DNA"/>
</dbReference>
<dbReference type="Proteomes" id="UP000037530">
    <property type="component" value="Unassembled WGS sequence"/>
</dbReference>